<name>A0ABT4Q2G5_9BACL</name>
<dbReference type="Proteomes" id="UP001527882">
    <property type="component" value="Unassembled WGS sequence"/>
</dbReference>
<feature type="compositionally biased region" description="Acidic residues" evidence="1">
    <location>
        <begin position="337"/>
        <end position="349"/>
    </location>
</feature>
<proteinExistence type="predicted"/>
<gene>
    <name evidence="3" type="ORF">O9H85_00935</name>
</gene>
<evidence type="ECO:0000256" key="1">
    <source>
        <dbReference type="SAM" id="MobiDB-lite"/>
    </source>
</evidence>
<reference evidence="3 4" key="1">
    <citation type="submission" date="2022-12" db="EMBL/GenBank/DDBJ databases">
        <title>Draft genome sequence of Paenibacillus sp. dW9.</title>
        <authorList>
            <person name="Choi E.-W."/>
            <person name="Kim D.-U."/>
        </authorList>
    </citation>
    <scope>NUCLEOTIDE SEQUENCE [LARGE SCALE GENOMIC DNA]</scope>
    <source>
        <strain evidence="4">dW9</strain>
    </source>
</reference>
<dbReference type="PANTHER" id="PTHR39179:SF3">
    <property type="entry name" value="COTS-RELATED PROTEIN"/>
    <property type="match status" value="1"/>
</dbReference>
<dbReference type="Pfam" id="PF01636">
    <property type="entry name" value="APH"/>
    <property type="match status" value="1"/>
</dbReference>
<dbReference type="InterPro" id="IPR002575">
    <property type="entry name" value="Aminoglycoside_PTrfase"/>
</dbReference>
<feature type="domain" description="Aminoglycoside phosphotransferase" evidence="2">
    <location>
        <begin position="36"/>
        <end position="275"/>
    </location>
</feature>
<keyword evidence="4" id="KW-1185">Reference proteome</keyword>
<evidence type="ECO:0000313" key="3">
    <source>
        <dbReference type="EMBL" id="MCZ8511021.1"/>
    </source>
</evidence>
<dbReference type="Gene3D" id="3.90.1200.10">
    <property type="match status" value="1"/>
</dbReference>
<dbReference type="RefSeq" id="WP_269879393.1">
    <property type="nucleotide sequence ID" value="NZ_JAQAGZ010000001.1"/>
</dbReference>
<organism evidence="3 4">
    <name type="scientific">Paenibacillus gyeongsangnamensis</name>
    <dbReference type="NCBI Taxonomy" id="3388067"/>
    <lineage>
        <taxon>Bacteria</taxon>
        <taxon>Bacillati</taxon>
        <taxon>Bacillota</taxon>
        <taxon>Bacilli</taxon>
        <taxon>Bacillales</taxon>
        <taxon>Paenibacillaceae</taxon>
        <taxon>Paenibacillus</taxon>
    </lineage>
</organism>
<sequence length="360" mass="41778">MAHPLHKKTLRKLLRNYGLTLHAYQPLDSLYKKDAAYWVTTDQGPFVLKPYQVKPTGIKLGAIRQISRTASHIGKLGHSGYPHLTKWIKARSNRYWVDWGGKPYYLMDWIEGRQLRFEETDFGLLGAALGRLHTASRDRLSKGRRYSMNMARQFQIQDRLFRARLPRAAQDRRTGRWFKKHGPACLALADEAWSMLNNPEVRSLLSREARHPALTHGDITVPNVLIRDDHVYFIDWDFLRKSSIYFELAKTLANTASFNPALMQALLQGYETIRPLEPSERRLVCAFFRLPREAWFIVRQIALGHRVTGFQTTRDTWDARLAAVRFLDQWAAKEPEPAPDQEPVSEEVMEPQSLPPQYEL</sequence>
<dbReference type="Gene3D" id="3.30.200.20">
    <property type="entry name" value="Phosphorylase Kinase, domain 1"/>
    <property type="match status" value="1"/>
</dbReference>
<dbReference type="PANTHER" id="PTHR39179">
    <property type="entry name" value="SPORE COAT PROTEIN I"/>
    <property type="match status" value="1"/>
</dbReference>
<evidence type="ECO:0000259" key="2">
    <source>
        <dbReference type="Pfam" id="PF01636"/>
    </source>
</evidence>
<comment type="caution">
    <text evidence="3">The sequence shown here is derived from an EMBL/GenBank/DDBJ whole genome shotgun (WGS) entry which is preliminary data.</text>
</comment>
<evidence type="ECO:0000313" key="4">
    <source>
        <dbReference type="Proteomes" id="UP001527882"/>
    </source>
</evidence>
<dbReference type="EMBL" id="JAQAGZ010000001">
    <property type="protein sequence ID" value="MCZ8511021.1"/>
    <property type="molecule type" value="Genomic_DNA"/>
</dbReference>
<accession>A0ABT4Q2G5</accession>
<dbReference type="InterPro" id="IPR047175">
    <property type="entry name" value="CotS-like"/>
</dbReference>
<feature type="region of interest" description="Disordered" evidence="1">
    <location>
        <begin position="333"/>
        <end position="360"/>
    </location>
</feature>
<dbReference type="InterPro" id="IPR011009">
    <property type="entry name" value="Kinase-like_dom_sf"/>
</dbReference>
<protein>
    <submittedName>
        <fullName evidence="3">Phosphotransferase</fullName>
    </submittedName>
</protein>
<dbReference type="SUPFAM" id="SSF56112">
    <property type="entry name" value="Protein kinase-like (PK-like)"/>
    <property type="match status" value="1"/>
</dbReference>